<dbReference type="AlphaFoldDB" id="A0A9W9PNG4"/>
<proteinExistence type="predicted"/>
<reference evidence="2" key="2">
    <citation type="journal article" date="2023" name="IMA Fungus">
        <title>Comparative genomic study of the Penicillium genus elucidates a diverse pangenome and 15 lateral gene transfer events.</title>
        <authorList>
            <person name="Petersen C."/>
            <person name="Sorensen T."/>
            <person name="Nielsen M.R."/>
            <person name="Sondergaard T.E."/>
            <person name="Sorensen J.L."/>
            <person name="Fitzpatrick D.A."/>
            <person name="Frisvad J.C."/>
            <person name="Nielsen K.L."/>
        </authorList>
    </citation>
    <scope>NUCLEOTIDE SEQUENCE</scope>
    <source>
        <strain evidence="2">IBT 21472</strain>
    </source>
</reference>
<keyword evidence="1" id="KW-1133">Transmembrane helix</keyword>
<feature type="transmembrane region" description="Helical" evidence="1">
    <location>
        <begin position="176"/>
        <end position="195"/>
    </location>
</feature>
<keyword evidence="3" id="KW-1185">Reference proteome</keyword>
<reference evidence="2" key="1">
    <citation type="submission" date="2022-12" db="EMBL/GenBank/DDBJ databases">
        <authorList>
            <person name="Petersen C."/>
        </authorList>
    </citation>
    <scope>NUCLEOTIDE SEQUENCE</scope>
    <source>
        <strain evidence="2">IBT 21472</strain>
    </source>
</reference>
<name>A0A9W9PNG4_9EURO</name>
<sequence length="219" mass="24155">MGRKSKKHMPRVPECEIEYEPESRQSSVESWKARYDDMLDIALMETQEEKDAAMAKIEVGKNSYVDSLRNKSFGFGFNETMESAASGNVEYTISKTMDAASGNGSIGEKEELEVRVVVVRPRRSRKGRKDGTLKQRRLAVHRAEEAIGSVWGSLGDIVRRVLGVVWGLLFNARFHLALELFTAAAVAVAVSLSLGGDELPFRLMVLGIGLAVHGVLSLK</sequence>
<keyword evidence="1" id="KW-0812">Transmembrane</keyword>
<organism evidence="2 3">
    <name type="scientific">Penicillium atrosanguineum</name>
    <dbReference type="NCBI Taxonomy" id="1132637"/>
    <lineage>
        <taxon>Eukaryota</taxon>
        <taxon>Fungi</taxon>
        <taxon>Dikarya</taxon>
        <taxon>Ascomycota</taxon>
        <taxon>Pezizomycotina</taxon>
        <taxon>Eurotiomycetes</taxon>
        <taxon>Eurotiomycetidae</taxon>
        <taxon>Eurotiales</taxon>
        <taxon>Aspergillaceae</taxon>
        <taxon>Penicillium</taxon>
    </lineage>
</organism>
<comment type="caution">
    <text evidence="2">The sequence shown here is derived from an EMBL/GenBank/DDBJ whole genome shotgun (WGS) entry which is preliminary data.</text>
</comment>
<dbReference type="Proteomes" id="UP001147746">
    <property type="component" value="Unassembled WGS sequence"/>
</dbReference>
<accession>A0A9W9PNG4</accession>
<evidence type="ECO:0000256" key="1">
    <source>
        <dbReference type="SAM" id="Phobius"/>
    </source>
</evidence>
<evidence type="ECO:0000313" key="3">
    <source>
        <dbReference type="Proteomes" id="UP001147746"/>
    </source>
</evidence>
<dbReference type="EMBL" id="JAPZBO010000009">
    <property type="protein sequence ID" value="KAJ5302692.1"/>
    <property type="molecule type" value="Genomic_DNA"/>
</dbReference>
<gene>
    <name evidence="2" type="ORF">N7476_009491</name>
</gene>
<feature type="transmembrane region" description="Helical" evidence="1">
    <location>
        <begin position="201"/>
        <end position="218"/>
    </location>
</feature>
<protein>
    <submittedName>
        <fullName evidence="2">Uncharacterized protein</fullName>
    </submittedName>
</protein>
<evidence type="ECO:0000313" key="2">
    <source>
        <dbReference type="EMBL" id="KAJ5302692.1"/>
    </source>
</evidence>
<keyword evidence="1" id="KW-0472">Membrane</keyword>